<accession>A0A1E5L3W0</accession>
<organism evidence="1 2">
    <name type="scientific">Desulfuribacillus stibiiarsenatis</name>
    <dbReference type="NCBI Taxonomy" id="1390249"/>
    <lineage>
        <taxon>Bacteria</taxon>
        <taxon>Bacillati</taxon>
        <taxon>Bacillota</taxon>
        <taxon>Desulfuribacillia</taxon>
        <taxon>Desulfuribacillales</taxon>
        <taxon>Desulfuribacillaceae</taxon>
        <taxon>Desulfuribacillus</taxon>
    </lineage>
</organism>
<dbReference type="PANTHER" id="PTHR36112">
    <property type="entry name" value="RIBOSOMAL RNA SMALL SUBUNIT METHYLTRANSFERASE J"/>
    <property type="match status" value="1"/>
</dbReference>
<dbReference type="STRING" id="1390249.BHU72_08155"/>
<dbReference type="Proteomes" id="UP000095255">
    <property type="component" value="Unassembled WGS sequence"/>
</dbReference>
<proteinExistence type="predicted"/>
<sequence length="263" mass="30021">MNVMMTTASRNQQEIEPGAKKLSLEWGIPFVSRHKTSVLGLMEQYQMEDIFVLDHQLNIKWYKKGHEPIKYHPGMSIIRIKRLKIGKHDPMIDFLNIGPTSNLLDCTLGMASDAIVSQFVATSGKVVGLESEKLLALFTKRGLQTYQSEDDDIKQAMRKIEVICSNYEDYLKDSPNDSFDVVYFDPMFRRTVDSSSSIQHMKSRCCNSPLSIESVEHAKRVARKKVILKETSRSREFSRLGFTEIYRSNASFSYGVIDVEVGC</sequence>
<keyword evidence="2" id="KW-1185">Reference proteome</keyword>
<dbReference type="EMBL" id="MJAT01000036">
    <property type="protein sequence ID" value="OEH84797.1"/>
    <property type="molecule type" value="Genomic_DNA"/>
</dbReference>
<dbReference type="SUPFAM" id="SSF53335">
    <property type="entry name" value="S-adenosyl-L-methionine-dependent methyltransferases"/>
    <property type="match status" value="1"/>
</dbReference>
<reference evidence="1 2" key="1">
    <citation type="submission" date="2016-09" db="EMBL/GenBank/DDBJ databases">
        <title>Desulfuribacillus arsenicus sp. nov., an obligately anaerobic, dissimilatory arsenic- and antimonate-reducing bacterium isolated from anoxic sediments.</title>
        <authorList>
            <person name="Abin C.A."/>
            <person name="Hollibaugh J.T."/>
        </authorList>
    </citation>
    <scope>NUCLEOTIDE SEQUENCE [LARGE SCALE GENOMIC DNA]</scope>
    <source>
        <strain evidence="1 2">MLFW-2</strain>
    </source>
</reference>
<dbReference type="Pfam" id="PF04445">
    <property type="entry name" value="SAM_MT"/>
    <property type="match status" value="1"/>
</dbReference>
<dbReference type="PANTHER" id="PTHR36112:SF1">
    <property type="entry name" value="RIBOSOMAL RNA SMALL SUBUNIT METHYLTRANSFERASE J"/>
    <property type="match status" value="1"/>
</dbReference>
<evidence type="ECO:0008006" key="3">
    <source>
        <dbReference type="Google" id="ProtNLM"/>
    </source>
</evidence>
<gene>
    <name evidence="1" type="ORF">BHU72_08155</name>
</gene>
<evidence type="ECO:0000313" key="1">
    <source>
        <dbReference type="EMBL" id="OEH84797.1"/>
    </source>
</evidence>
<protein>
    <recommendedName>
        <fullName evidence="3">SAM-dependent methyltransferase</fullName>
    </recommendedName>
</protein>
<dbReference type="AlphaFoldDB" id="A0A1E5L3W0"/>
<dbReference type="RefSeq" id="WP_069702896.1">
    <property type="nucleotide sequence ID" value="NZ_MJAT01000036.1"/>
</dbReference>
<dbReference type="InterPro" id="IPR029063">
    <property type="entry name" value="SAM-dependent_MTases_sf"/>
</dbReference>
<dbReference type="GO" id="GO:0008990">
    <property type="term" value="F:rRNA (guanine-N2-)-methyltransferase activity"/>
    <property type="evidence" value="ECO:0007669"/>
    <property type="project" value="InterPro"/>
</dbReference>
<comment type="caution">
    <text evidence="1">The sequence shown here is derived from an EMBL/GenBank/DDBJ whole genome shotgun (WGS) entry which is preliminary data.</text>
</comment>
<dbReference type="OrthoDB" id="1653798at2"/>
<dbReference type="Gene3D" id="3.40.50.150">
    <property type="entry name" value="Vaccinia Virus protein VP39"/>
    <property type="match status" value="1"/>
</dbReference>
<evidence type="ECO:0000313" key="2">
    <source>
        <dbReference type="Proteomes" id="UP000095255"/>
    </source>
</evidence>
<name>A0A1E5L3W0_9FIRM</name>
<dbReference type="InterPro" id="IPR007536">
    <property type="entry name" value="16SrRNA_methylTrfase_J"/>
</dbReference>